<organism evidence="1 2">
    <name type="scientific">Youngiibacter fragilis 232.1</name>
    <dbReference type="NCBI Taxonomy" id="994573"/>
    <lineage>
        <taxon>Bacteria</taxon>
        <taxon>Bacillati</taxon>
        <taxon>Bacillota</taxon>
        <taxon>Clostridia</taxon>
        <taxon>Eubacteriales</taxon>
        <taxon>Clostridiaceae</taxon>
        <taxon>Youngiibacter</taxon>
    </lineage>
</organism>
<dbReference type="STRING" id="994573.T472_0201665"/>
<reference evidence="1 2" key="1">
    <citation type="journal article" date="2014" name="Genome Announc.">
        <title>Genome Sequence of Youngiibacter fragilis, the Type Strain of the Genus Youngiibacter.</title>
        <authorList>
            <person name="Wawrik C.B."/>
            <person name="Callaghan A.V."/>
            <person name="Stamps B.W."/>
            <person name="Wawrik B."/>
        </authorList>
    </citation>
    <scope>NUCLEOTIDE SEQUENCE [LARGE SCALE GENOMIC DNA]</scope>
    <source>
        <strain evidence="1 2">232.1</strain>
    </source>
</reference>
<evidence type="ECO:0000313" key="1">
    <source>
        <dbReference type="EMBL" id="ETA82331.1"/>
    </source>
</evidence>
<dbReference type="Pfam" id="PF07302">
    <property type="entry name" value="AroM"/>
    <property type="match status" value="1"/>
</dbReference>
<protein>
    <submittedName>
        <fullName evidence="1">Uncharacterized protein</fullName>
    </submittedName>
</protein>
<dbReference type="Proteomes" id="UP000017747">
    <property type="component" value="Unassembled WGS sequence"/>
</dbReference>
<keyword evidence="2" id="KW-1185">Reference proteome</keyword>
<proteinExistence type="predicted"/>
<dbReference type="EMBL" id="AXUN02000026">
    <property type="protein sequence ID" value="ETA82331.1"/>
    <property type="molecule type" value="Genomic_DNA"/>
</dbReference>
<comment type="caution">
    <text evidence="1">The sequence shown here is derived from an EMBL/GenBank/DDBJ whole genome shotgun (WGS) entry which is preliminary data.</text>
</comment>
<sequence length="54" mass="6121">MHELEAAARRLEGKDVSFICLDCMGCTAEMKRRVSETEGRPVILQWTLIARLAD</sequence>
<gene>
    <name evidence="1" type="ORF">T472_0201665</name>
</gene>
<accession>V7IAK1</accession>
<dbReference type="InterPro" id="IPR010843">
    <property type="entry name" value="Uncharacterised_AroM"/>
</dbReference>
<name>V7IAK1_9CLOT</name>
<dbReference type="AlphaFoldDB" id="V7IAK1"/>
<evidence type="ECO:0000313" key="2">
    <source>
        <dbReference type="Proteomes" id="UP000017747"/>
    </source>
</evidence>